<protein>
    <recommendedName>
        <fullName evidence="3">Cupin type-2 domain-containing protein</fullName>
    </recommendedName>
</protein>
<feature type="domain" description="Cupin type-2" evidence="3">
    <location>
        <begin position="231"/>
        <end position="283"/>
    </location>
</feature>
<evidence type="ECO:0000256" key="2">
    <source>
        <dbReference type="SAM" id="MobiDB-lite"/>
    </source>
</evidence>
<dbReference type="EMBL" id="AMGY01000002">
    <property type="protein sequence ID" value="EXJ89879.1"/>
    <property type="molecule type" value="Genomic_DNA"/>
</dbReference>
<feature type="domain" description="Cupin type-2" evidence="3">
    <location>
        <begin position="65"/>
        <end position="134"/>
    </location>
</feature>
<dbReference type="InterPro" id="IPR051610">
    <property type="entry name" value="GPI/OXD"/>
</dbReference>
<keyword evidence="1" id="KW-0479">Metal-binding</keyword>
<reference evidence="4 5" key="1">
    <citation type="submission" date="2013-03" db="EMBL/GenBank/DDBJ databases">
        <title>The Genome Sequence of Capronia epimyces CBS 606.96.</title>
        <authorList>
            <consortium name="The Broad Institute Genomics Platform"/>
            <person name="Cuomo C."/>
            <person name="de Hoog S."/>
            <person name="Gorbushina A."/>
            <person name="Walker B."/>
            <person name="Young S.K."/>
            <person name="Zeng Q."/>
            <person name="Gargeya S."/>
            <person name="Fitzgerald M."/>
            <person name="Haas B."/>
            <person name="Abouelleil A."/>
            <person name="Allen A.W."/>
            <person name="Alvarado L."/>
            <person name="Arachchi H.M."/>
            <person name="Berlin A.M."/>
            <person name="Chapman S.B."/>
            <person name="Gainer-Dewar J."/>
            <person name="Goldberg J."/>
            <person name="Griggs A."/>
            <person name="Gujja S."/>
            <person name="Hansen M."/>
            <person name="Howarth C."/>
            <person name="Imamovic A."/>
            <person name="Ireland A."/>
            <person name="Larimer J."/>
            <person name="McCowan C."/>
            <person name="Murphy C."/>
            <person name="Pearson M."/>
            <person name="Poon T.W."/>
            <person name="Priest M."/>
            <person name="Roberts A."/>
            <person name="Saif S."/>
            <person name="Shea T."/>
            <person name="Sisk P."/>
            <person name="Sykes S."/>
            <person name="Wortman J."/>
            <person name="Nusbaum C."/>
            <person name="Birren B."/>
        </authorList>
    </citation>
    <scope>NUCLEOTIDE SEQUENCE [LARGE SCALE GENOMIC DNA]</scope>
    <source>
        <strain evidence="4 5">CBS 606.96</strain>
    </source>
</reference>
<dbReference type="Pfam" id="PF07883">
    <property type="entry name" value="Cupin_2"/>
    <property type="match status" value="2"/>
</dbReference>
<dbReference type="OrthoDB" id="4540633at2759"/>
<dbReference type="HOGENOM" id="CLU_078276_0_0_1"/>
<keyword evidence="5" id="KW-1185">Reference proteome</keyword>
<dbReference type="GeneID" id="19167076"/>
<dbReference type="InterPro" id="IPR013096">
    <property type="entry name" value="Cupin_2"/>
</dbReference>
<dbReference type="PANTHER" id="PTHR35848">
    <property type="entry name" value="OXALATE-BINDING PROTEIN"/>
    <property type="match status" value="1"/>
</dbReference>
<dbReference type="InterPro" id="IPR014710">
    <property type="entry name" value="RmlC-like_jellyroll"/>
</dbReference>
<evidence type="ECO:0000256" key="1">
    <source>
        <dbReference type="ARBA" id="ARBA00022723"/>
    </source>
</evidence>
<accession>W9Z5X5</accession>
<dbReference type="AlphaFoldDB" id="W9Z5X5"/>
<dbReference type="RefSeq" id="XP_007731276.1">
    <property type="nucleotide sequence ID" value="XM_007733086.1"/>
</dbReference>
<dbReference type="SUPFAM" id="SSF51182">
    <property type="entry name" value="RmlC-like cupins"/>
    <property type="match status" value="1"/>
</dbReference>
<feature type="region of interest" description="Disordered" evidence="2">
    <location>
        <begin position="291"/>
        <end position="321"/>
    </location>
</feature>
<dbReference type="Proteomes" id="UP000019478">
    <property type="component" value="Unassembled WGS sequence"/>
</dbReference>
<dbReference type="Gene3D" id="2.60.120.10">
    <property type="entry name" value="Jelly Rolls"/>
    <property type="match status" value="2"/>
</dbReference>
<gene>
    <name evidence="4" type="ORF">A1O3_02946</name>
</gene>
<comment type="caution">
    <text evidence="4">The sequence shown here is derived from an EMBL/GenBank/DDBJ whole genome shotgun (WGS) entry which is preliminary data.</text>
</comment>
<evidence type="ECO:0000313" key="5">
    <source>
        <dbReference type="Proteomes" id="UP000019478"/>
    </source>
</evidence>
<evidence type="ECO:0000259" key="3">
    <source>
        <dbReference type="Pfam" id="PF07883"/>
    </source>
</evidence>
<dbReference type="GO" id="GO:0046872">
    <property type="term" value="F:metal ion binding"/>
    <property type="evidence" value="ECO:0007669"/>
    <property type="project" value="UniProtKB-KW"/>
</dbReference>
<evidence type="ECO:0000313" key="4">
    <source>
        <dbReference type="EMBL" id="EXJ89879.1"/>
    </source>
</evidence>
<organism evidence="4 5">
    <name type="scientific">Capronia epimyces CBS 606.96</name>
    <dbReference type="NCBI Taxonomy" id="1182542"/>
    <lineage>
        <taxon>Eukaryota</taxon>
        <taxon>Fungi</taxon>
        <taxon>Dikarya</taxon>
        <taxon>Ascomycota</taxon>
        <taxon>Pezizomycotina</taxon>
        <taxon>Eurotiomycetes</taxon>
        <taxon>Chaetothyriomycetidae</taxon>
        <taxon>Chaetothyriales</taxon>
        <taxon>Herpotrichiellaceae</taxon>
        <taxon>Capronia</taxon>
    </lineage>
</organism>
<dbReference type="InterPro" id="IPR011051">
    <property type="entry name" value="RmlC_Cupin_sf"/>
</dbReference>
<proteinExistence type="predicted"/>
<feature type="compositionally biased region" description="Polar residues" evidence="2">
    <location>
        <begin position="306"/>
        <end position="321"/>
    </location>
</feature>
<dbReference type="PANTHER" id="PTHR35848:SF6">
    <property type="entry name" value="CUPIN TYPE-2 DOMAIN-CONTAINING PROTEIN"/>
    <property type="match status" value="1"/>
</dbReference>
<feature type="compositionally biased region" description="Low complexity" evidence="2">
    <location>
        <begin position="291"/>
        <end position="304"/>
    </location>
</feature>
<name>W9Z5X5_9EURO</name>
<sequence>MSAPTKTTAAAPAIIRWKDLEPSWHLARQEPGYMRWMIQWVGGPEGYYNCSPGQAVISEDAVVGFMHIPQNNRQRGLHYHSITEIYVILRGEVLGWDGHGEEHRAGPLDCIYIPAGVPHGVRTYGDEPVDLIWLHDALEKKGTTVYWDPSLPNPQDESKETIKIVSYKDLEPNWDDAQKLPPGQMHSNRSYVSGVKGSKNFNPGKAVPNNKAALGLTVIPEGHKQIITGRANAETCVIVSGKAVVNIGNGNEELGRLDAVYVPAGVSRTLRNHGTEPTYIVWTHEKPSLGETAAAAESTVSADANGNGTVENGAATTTNGH</sequence>